<protein>
    <submittedName>
        <fullName evidence="2">Uncharacterized protein</fullName>
    </submittedName>
</protein>
<feature type="compositionally biased region" description="Low complexity" evidence="1">
    <location>
        <begin position="460"/>
        <end position="476"/>
    </location>
</feature>
<reference evidence="2 3" key="1">
    <citation type="submission" date="2014-04" db="EMBL/GenBank/DDBJ databases">
        <authorList>
            <consortium name="DOE Joint Genome Institute"/>
            <person name="Kuo A."/>
            <person name="Kohler A."/>
            <person name="Nagy L.G."/>
            <person name="Floudas D."/>
            <person name="Copeland A."/>
            <person name="Barry K.W."/>
            <person name="Cichocki N."/>
            <person name="Veneault-Fourrey C."/>
            <person name="LaButti K."/>
            <person name="Lindquist E.A."/>
            <person name="Lipzen A."/>
            <person name="Lundell T."/>
            <person name="Morin E."/>
            <person name="Murat C."/>
            <person name="Sun H."/>
            <person name="Tunlid A."/>
            <person name="Henrissat B."/>
            <person name="Grigoriev I.V."/>
            <person name="Hibbett D.S."/>
            <person name="Martin F."/>
            <person name="Nordberg H.P."/>
            <person name="Cantor M.N."/>
            <person name="Hua S.X."/>
        </authorList>
    </citation>
    <scope>NUCLEOTIDE SEQUENCE [LARGE SCALE GENOMIC DNA]</scope>
    <source>
        <strain evidence="2 3">LaAM-08-1</strain>
    </source>
</reference>
<keyword evidence="3" id="KW-1185">Reference proteome</keyword>
<feature type="compositionally biased region" description="Low complexity" evidence="1">
    <location>
        <begin position="392"/>
        <end position="410"/>
    </location>
</feature>
<organism evidence="2 3">
    <name type="scientific">Laccaria amethystina LaAM-08-1</name>
    <dbReference type="NCBI Taxonomy" id="1095629"/>
    <lineage>
        <taxon>Eukaryota</taxon>
        <taxon>Fungi</taxon>
        <taxon>Dikarya</taxon>
        <taxon>Basidiomycota</taxon>
        <taxon>Agaricomycotina</taxon>
        <taxon>Agaricomycetes</taxon>
        <taxon>Agaricomycetidae</taxon>
        <taxon>Agaricales</taxon>
        <taxon>Agaricineae</taxon>
        <taxon>Hydnangiaceae</taxon>
        <taxon>Laccaria</taxon>
    </lineage>
</organism>
<dbReference type="AlphaFoldDB" id="A0A0C9XDT5"/>
<feature type="compositionally biased region" description="Polar residues" evidence="1">
    <location>
        <begin position="418"/>
        <end position="440"/>
    </location>
</feature>
<gene>
    <name evidence="2" type="ORF">K443DRAFT_683811</name>
</gene>
<feature type="compositionally biased region" description="Basic and acidic residues" evidence="1">
    <location>
        <begin position="443"/>
        <end position="456"/>
    </location>
</feature>
<name>A0A0C9XDT5_9AGAR</name>
<feature type="compositionally biased region" description="Polar residues" evidence="1">
    <location>
        <begin position="1"/>
        <end position="22"/>
    </location>
</feature>
<feature type="region of interest" description="Disordered" evidence="1">
    <location>
        <begin position="235"/>
        <end position="486"/>
    </location>
</feature>
<dbReference type="EMBL" id="KN838797">
    <property type="protein sequence ID" value="KIJ94352.1"/>
    <property type="molecule type" value="Genomic_DNA"/>
</dbReference>
<evidence type="ECO:0000256" key="1">
    <source>
        <dbReference type="SAM" id="MobiDB-lite"/>
    </source>
</evidence>
<evidence type="ECO:0000313" key="2">
    <source>
        <dbReference type="EMBL" id="KIJ94352.1"/>
    </source>
</evidence>
<evidence type="ECO:0000313" key="3">
    <source>
        <dbReference type="Proteomes" id="UP000054477"/>
    </source>
</evidence>
<feature type="compositionally biased region" description="Polar residues" evidence="1">
    <location>
        <begin position="360"/>
        <end position="380"/>
    </location>
</feature>
<feature type="region of interest" description="Disordered" evidence="1">
    <location>
        <begin position="1"/>
        <end position="33"/>
    </location>
</feature>
<dbReference type="OrthoDB" id="47801at2759"/>
<dbReference type="HOGENOM" id="CLU_355281_0_0_1"/>
<feature type="compositionally biased region" description="Basic and acidic residues" evidence="1">
    <location>
        <begin position="275"/>
        <end position="288"/>
    </location>
</feature>
<feature type="compositionally biased region" description="Low complexity" evidence="1">
    <location>
        <begin position="290"/>
        <end position="312"/>
    </location>
</feature>
<feature type="region of interest" description="Disordered" evidence="1">
    <location>
        <begin position="183"/>
        <end position="203"/>
    </location>
</feature>
<reference evidence="3" key="2">
    <citation type="submission" date="2015-01" db="EMBL/GenBank/DDBJ databases">
        <title>Evolutionary Origins and Diversification of the Mycorrhizal Mutualists.</title>
        <authorList>
            <consortium name="DOE Joint Genome Institute"/>
            <consortium name="Mycorrhizal Genomics Consortium"/>
            <person name="Kohler A."/>
            <person name="Kuo A."/>
            <person name="Nagy L.G."/>
            <person name="Floudas D."/>
            <person name="Copeland A."/>
            <person name="Barry K.W."/>
            <person name="Cichocki N."/>
            <person name="Veneault-Fourrey C."/>
            <person name="LaButti K."/>
            <person name="Lindquist E.A."/>
            <person name="Lipzen A."/>
            <person name="Lundell T."/>
            <person name="Morin E."/>
            <person name="Murat C."/>
            <person name="Riley R."/>
            <person name="Ohm R."/>
            <person name="Sun H."/>
            <person name="Tunlid A."/>
            <person name="Henrissat B."/>
            <person name="Grigoriev I.V."/>
            <person name="Hibbett D.S."/>
            <person name="Martin F."/>
        </authorList>
    </citation>
    <scope>NUCLEOTIDE SEQUENCE [LARGE SCALE GENOMIC DNA]</scope>
    <source>
        <strain evidence="3">LaAM-08-1</strain>
    </source>
</reference>
<accession>A0A0C9XDT5</accession>
<sequence length="790" mass="83488">MPSSTVQTMAGPSRMPASTTTMGGPLPQHTLSHSGSSFSLQSFVADEDGFSASMLKSVDKDAFLAAQRQALAAFDDAALARALQASEETAAEEARKRGAVAARVLPSDERTIIPPPSAPIRVPVQNQHESRYITDEEAARSLARSWRVDALQPALLDSSAIAAVSIPASSFIHAQSPALYVSTSTSAHENSRNGDPPSRRLPAPQHALLDSSAIAAVSIPASSFIHAQSPSASASTSHVSISTSAHENSRNGDPSSRRLPAPSATKPPPSSSSKVRVEDMVRVGRSAERSGSVAGPSTPSSSPPSASTSPPSRGDISRTHSRQPSGPPPSSSSKVRVEDMVPPGRSAAVEGYRAEVAGPSTLSSSPPSAFTMSPSTSISRTHSRQPSGGTGAMASSASRRARAPPVSVSTPPDPSSSAHVNQPGQDTHGMTPSTTKSRTNVRPLEKKVSASARDLRLGLTMTPTTPTTRPATRSRTQNISAEHEASHDRDFFTASRRCSRCGEVVKSPRSSPSEPFSPRLLHLPCGSCNTNHCRGCFKPTRCPPHCAGGASCTVRTCCASICAIALFEVLCSFDKEYAGFIAQNSFSSLPTGELMNVVIARTDKRTRAFEGTLVSTLRSISSWLLQAASLSSSSSSESESSGSGIHPSIPRLFAVSHLPSVMHAFLSHTLGAERDWVVHSEIYIALMDVIKHLAPSLGGVLKEPVRRVEESCGVQAWMWDRGEVVWVGGPEGQGEGDGRSLGDAVKRLEKHRQGLERYGNKFKFAAMAEKIEMLCEGISYLLFQQLVGGD</sequence>
<dbReference type="Proteomes" id="UP000054477">
    <property type="component" value="Unassembled WGS sequence"/>
</dbReference>
<feature type="compositionally biased region" description="Low complexity" evidence="1">
    <location>
        <begin position="235"/>
        <end position="246"/>
    </location>
</feature>
<proteinExistence type="predicted"/>